<protein>
    <submittedName>
        <fullName evidence="2">Uncharacterized protein</fullName>
    </submittedName>
</protein>
<reference evidence="2" key="1">
    <citation type="submission" date="2022-11" db="UniProtKB">
        <authorList>
            <consortium name="WormBaseParasite"/>
        </authorList>
    </citation>
    <scope>IDENTIFICATION</scope>
</reference>
<evidence type="ECO:0000313" key="2">
    <source>
        <dbReference type="WBParaSite" id="nRc.2.0.1.t13572-RA"/>
    </source>
</evidence>
<organism evidence="1 2">
    <name type="scientific">Romanomermis culicivorax</name>
    <name type="common">Nematode worm</name>
    <dbReference type="NCBI Taxonomy" id="13658"/>
    <lineage>
        <taxon>Eukaryota</taxon>
        <taxon>Metazoa</taxon>
        <taxon>Ecdysozoa</taxon>
        <taxon>Nematoda</taxon>
        <taxon>Enoplea</taxon>
        <taxon>Dorylaimia</taxon>
        <taxon>Mermithida</taxon>
        <taxon>Mermithoidea</taxon>
        <taxon>Mermithidae</taxon>
        <taxon>Romanomermis</taxon>
    </lineage>
</organism>
<evidence type="ECO:0000313" key="1">
    <source>
        <dbReference type="Proteomes" id="UP000887565"/>
    </source>
</evidence>
<accession>A0A915IJK9</accession>
<keyword evidence="1" id="KW-1185">Reference proteome</keyword>
<dbReference type="AlphaFoldDB" id="A0A915IJK9"/>
<proteinExistence type="predicted"/>
<name>A0A915IJK9_ROMCU</name>
<dbReference type="Proteomes" id="UP000887565">
    <property type="component" value="Unplaced"/>
</dbReference>
<dbReference type="WBParaSite" id="nRc.2.0.1.t13572-RA">
    <property type="protein sequence ID" value="nRc.2.0.1.t13572-RA"/>
    <property type="gene ID" value="nRc.2.0.1.g13572"/>
</dbReference>
<sequence length="64" mass="7010">MKVSANIFANKVSSFVQLSSTVGVVSEFKVKFDSVKSIVVSFGEKKFAKFECKDDEKSTPTPNS</sequence>